<proteinExistence type="predicted"/>
<keyword evidence="1" id="KW-1133">Transmembrane helix</keyword>
<dbReference type="Proteomes" id="UP001345013">
    <property type="component" value="Unassembled WGS sequence"/>
</dbReference>
<dbReference type="Pfam" id="PF24535">
    <property type="entry name" value="DUF7598"/>
    <property type="match status" value="1"/>
</dbReference>
<keyword evidence="4" id="KW-1185">Reference proteome</keyword>
<evidence type="ECO:0000256" key="1">
    <source>
        <dbReference type="SAM" id="Phobius"/>
    </source>
</evidence>
<feature type="domain" description="DUF7598" evidence="2">
    <location>
        <begin position="9"/>
        <end position="145"/>
    </location>
</feature>
<accession>A0ABR0KLL8</accession>
<comment type="caution">
    <text evidence="3">The sequence shown here is derived from an EMBL/GenBank/DDBJ whole genome shotgun (WGS) entry which is preliminary data.</text>
</comment>
<protein>
    <recommendedName>
        <fullName evidence="2">DUF7598 domain-containing protein</fullName>
    </recommendedName>
</protein>
<name>A0ABR0KLL8_9EURO</name>
<keyword evidence="1" id="KW-0472">Membrane</keyword>
<dbReference type="InterPro" id="IPR056019">
    <property type="entry name" value="DUF7598"/>
</dbReference>
<dbReference type="EMBL" id="JAVRRG010000008">
    <property type="protein sequence ID" value="KAK5100096.1"/>
    <property type="molecule type" value="Genomic_DNA"/>
</dbReference>
<feature type="transmembrane region" description="Helical" evidence="1">
    <location>
        <begin position="12"/>
        <end position="35"/>
    </location>
</feature>
<gene>
    <name evidence="3" type="ORF">LTR24_001161</name>
</gene>
<evidence type="ECO:0000259" key="2">
    <source>
        <dbReference type="Pfam" id="PF24535"/>
    </source>
</evidence>
<keyword evidence="1" id="KW-0812">Transmembrane</keyword>
<reference evidence="3 4" key="1">
    <citation type="submission" date="2023-08" db="EMBL/GenBank/DDBJ databases">
        <title>Black Yeasts Isolated from many extreme environments.</title>
        <authorList>
            <person name="Coleine C."/>
            <person name="Stajich J.E."/>
            <person name="Selbmann L."/>
        </authorList>
    </citation>
    <scope>NUCLEOTIDE SEQUENCE [LARGE SCALE GENOMIC DNA]</scope>
    <source>
        <strain evidence="3 4">CCFEE 5885</strain>
    </source>
</reference>
<feature type="transmembrane region" description="Helical" evidence="1">
    <location>
        <begin position="89"/>
        <end position="108"/>
    </location>
</feature>
<evidence type="ECO:0000313" key="3">
    <source>
        <dbReference type="EMBL" id="KAK5100096.1"/>
    </source>
</evidence>
<feature type="transmembrane region" description="Helical" evidence="1">
    <location>
        <begin position="128"/>
        <end position="147"/>
    </location>
</feature>
<feature type="transmembrane region" description="Helical" evidence="1">
    <location>
        <begin position="55"/>
        <end position="77"/>
    </location>
</feature>
<sequence length="170" mass="18957">MGSTAVNRIILNVIRGLNIISLLASIVASGCLLVKTADLTDDIGWFNVFDLAEKAMVILFALFILLTELPKVLRGYFARNWPCFSHQSGFWALGVCLVFIGCDVMSYLCKEKTDEEHLGGDFYRMVQAAGILCLILAFANMLASVLLRDRRRGLTARQVRAFESEFQDVV</sequence>
<organism evidence="3 4">
    <name type="scientific">Lithohypha guttulata</name>
    <dbReference type="NCBI Taxonomy" id="1690604"/>
    <lineage>
        <taxon>Eukaryota</taxon>
        <taxon>Fungi</taxon>
        <taxon>Dikarya</taxon>
        <taxon>Ascomycota</taxon>
        <taxon>Pezizomycotina</taxon>
        <taxon>Eurotiomycetes</taxon>
        <taxon>Chaetothyriomycetidae</taxon>
        <taxon>Chaetothyriales</taxon>
        <taxon>Trichomeriaceae</taxon>
        <taxon>Lithohypha</taxon>
    </lineage>
</organism>
<evidence type="ECO:0000313" key="4">
    <source>
        <dbReference type="Proteomes" id="UP001345013"/>
    </source>
</evidence>